<dbReference type="SUPFAM" id="SSF48403">
    <property type="entry name" value="Ankyrin repeat"/>
    <property type="match status" value="1"/>
</dbReference>
<dbReference type="GO" id="GO:0085020">
    <property type="term" value="P:protein K6-linked ubiquitination"/>
    <property type="evidence" value="ECO:0007669"/>
    <property type="project" value="TreeGrafter"/>
</dbReference>
<dbReference type="Pfam" id="PF12796">
    <property type="entry name" value="Ank_2"/>
    <property type="match status" value="1"/>
</dbReference>
<dbReference type="InterPro" id="IPR002110">
    <property type="entry name" value="Ankyrin_rpt"/>
</dbReference>
<comment type="caution">
    <text evidence="5">The sequence shown here is derived from an EMBL/GenBank/DDBJ whole genome shotgun (WGS) entry which is preliminary data.</text>
</comment>
<feature type="compositionally biased region" description="Low complexity" evidence="4">
    <location>
        <begin position="211"/>
        <end position="224"/>
    </location>
</feature>
<dbReference type="Pfam" id="PF13857">
    <property type="entry name" value="Ank_5"/>
    <property type="match status" value="1"/>
</dbReference>
<dbReference type="AlphaFoldDB" id="A0A2K1R350"/>
<reference evidence="5 6" key="1">
    <citation type="submission" date="2017-06" db="EMBL/GenBank/DDBJ databases">
        <title>Draft genome sequence of a variant of Elsinoe murrayae.</title>
        <authorList>
            <person name="Cheng Q."/>
        </authorList>
    </citation>
    <scope>NUCLEOTIDE SEQUENCE [LARGE SCALE GENOMIC DNA]</scope>
    <source>
        <strain evidence="5 6">CQ-2017a</strain>
    </source>
</reference>
<keyword evidence="2 3" id="KW-0040">ANK repeat</keyword>
<dbReference type="GO" id="GO:0004842">
    <property type="term" value="F:ubiquitin-protein transferase activity"/>
    <property type="evidence" value="ECO:0007669"/>
    <property type="project" value="TreeGrafter"/>
</dbReference>
<dbReference type="SMART" id="SM00248">
    <property type="entry name" value="ANK"/>
    <property type="match status" value="3"/>
</dbReference>
<name>A0A2K1R350_9PEZI</name>
<evidence type="ECO:0000256" key="4">
    <source>
        <dbReference type="SAM" id="MobiDB-lite"/>
    </source>
</evidence>
<evidence type="ECO:0000256" key="2">
    <source>
        <dbReference type="ARBA" id="ARBA00023043"/>
    </source>
</evidence>
<dbReference type="PANTHER" id="PTHR24171">
    <property type="entry name" value="ANKYRIN REPEAT DOMAIN-CONTAINING PROTEIN 39-RELATED"/>
    <property type="match status" value="1"/>
</dbReference>
<dbReference type="PANTHER" id="PTHR24171:SF8">
    <property type="entry name" value="BRCA1-ASSOCIATED RING DOMAIN PROTEIN 1"/>
    <property type="match status" value="1"/>
</dbReference>
<dbReference type="PROSITE" id="PS50297">
    <property type="entry name" value="ANK_REP_REGION"/>
    <property type="match status" value="2"/>
</dbReference>
<protein>
    <submittedName>
        <fullName evidence="5">Uncharacterized protein</fullName>
    </submittedName>
</protein>
<dbReference type="OrthoDB" id="823504at2759"/>
<feature type="compositionally biased region" description="Basic and acidic residues" evidence="4">
    <location>
        <begin position="264"/>
        <end position="288"/>
    </location>
</feature>
<feature type="repeat" description="ANK" evidence="3">
    <location>
        <begin position="39"/>
        <end position="71"/>
    </location>
</feature>
<feature type="region of interest" description="Disordered" evidence="4">
    <location>
        <begin position="211"/>
        <end position="348"/>
    </location>
</feature>
<dbReference type="Gene3D" id="1.25.40.20">
    <property type="entry name" value="Ankyrin repeat-containing domain"/>
    <property type="match status" value="1"/>
</dbReference>
<dbReference type="Proteomes" id="UP000243797">
    <property type="component" value="Unassembled WGS sequence"/>
</dbReference>
<evidence type="ECO:0000313" key="6">
    <source>
        <dbReference type="Proteomes" id="UP000243797"/>
    </source>
</evidence>
<proteinExistence type="predicted"/>
<feature type="compositionally biased region" description="Polar residues" evidence="4">
    <location>
        <begin position="233"/>
        <end position="258"/>
    </location>
</feature>
<keyword evidence="1" id="KW-0677">Repeat</keyword>
<dbReference type="InParanoid" id="A0A2K1R350"/>
<accession>A0A2K1R350</accession>
<organism evidence="5 6">
    <name type="scientific">Sphaceloma murrayae</name>
    <dbReference type="NCBI Taxonomy" id="2082308"/>
    <lineage>
        <taxon>Eukaryota</taxon>
        <taxon>Fungi</taxon>
        <taxon>Dikarya</taxon>
        <taxon>Ascomycota</taxon>
        <taxon>Pezizomycotina</taxon>
        <taxon>Dothideomycetes</taxon>
        <taxon>Dothideomycetidae</taxon>
        <taxon>Myriangiales</taxon>
        <taxon>Elsinoaceae</taxon>
        <taxon>Sphaceloma</taxon>
    </lineage>
</organism>
<evidence type="ECO:0000256" key="1">
    <source>
        <dbReference type="ARBA" id="ARBA00022737"/>
    </source>
</evidence>
<feature type="compositionally biased region" description="Basic and acidic residues" evidence="4">
    <location>
        <begin position="297"/>
        <end position="306"/>
    </location>
</feature>
<dbReference type="STRING" id="2082308.A0A2K1R350"/>
<evidence type="ECO:0000313" key="5">
    <source>
        <dbReference type="EMBL" id="PNS21698.1"/>
    </source>
</evidence>
<dbReference type="InterPro" id="IPR036770">
    <property type="entry name" value="Ankyrin_rpt-contain_sf"/>
</dbReference>
<feature type="repeat" description="ANK" evidence="3">
    <location>
        <begin position="145"/>
        <end position="177"/>
    </location>
</feature>
<dbReference type="EMBL" id="NKHZ01000010">
    <property type="protein sequence ID" value="PNS21698.1"/>
    <property type="molecule type" value="Genomic_DNA"/>
</dbReference>
<keyword evidence="6" id="KW-1185">Reference proteome</keyword>
<sequence length="348" mass="37246">MIEPSQRLRRAIYMKDALLVKRIIQSHPGLLKNPDYNDRSNSSLHLAAELGLADIVEVLLDAGHDDDEISQNTGWNTPLMLAMEKGHVNVGELLVKRCARSIQWTNKRGMDALSIAASVPSSAPLLPVLLSHPEYPASVSHRDKKGNTPLHHASAAGSLKALRLLLEAGAHPGAKNNDDWTPLAFSQTVQAEVYFKQLIAEFGGTRSASVASSLAPSLPPISGLDRSTAKDTVPQSASNLSRSVTNDSDSVITGTPPTGGSFIGRDRGDSRESNTSRGEGMSRTEQLKRKAGGVRLVTEEGDRDRPSTAGESAREWSPVAIRRAGTPTTGRPPWNGLEGSRTRASSGD</sequence>
<dbReference type="PROSITE" id="PS50088">
    <property type="entry name" value="ANK_REPEAT"/>
    <property type="match status" value="2"/>
</dbReference>
<evidence type="ECO:0000256" key="3">
    <source>
        <dbReference type="PROSITE-ProRule" id="PRU00023"/>
    </source>
</evidence>
<gene>
    <name evidence="5" type="ORF">CAC42_1552</name>
</gene>